<comment type="caution">
    <text evidence="3">The sequence shown here is derived from an EMBL/GenBank/DDBJ whole genome shotgun (WGS) entry which is preliminary data.</text>
</comment>
<accession>A0A3R7IX26</accession>
<keyword evidence="3" id="KW-0547">Nucleotide-binding</keyword>
<dbReference type="Proteomes" id="UP000028058">
    <property type="component" value="Unassembled WGS sequence"/>
</dbReference>
<evidence type="ECO:0000256" key="1">
    <source>
        <dbReference type="SAM" id="MobiDB-lite"/>
    </source>
</evidence>
<dbReference type="Gene3D" id="3.30.950.30">
    <property type="entry name" value="Schlafen, AAA domain"/>
    <property type="match status" value="1"/>
</dbReference>
<evidence type="ECO:0000313" key="3">
    <source>
        <dbReference type="EMBL" id="RKM90956.1"/>
    </source>
</evidence>
<dbReference type="EMBL" id="JNAD02000020">
    <property type="protein sequence ID" value="RKM90956.1"/>
    <property type="molecule type" value="Genomic_DNA"/>
</dbReference>
<dbReference type="InterPro" id="IPR038461">
    <property type="entry name" value="Schlafen_AlbA_2_dom_sf"/>
</dbReference>
<reference evidence="3 4" key="1">
    <citation type="journal article" date="2014" name="Genome Announc.">
        <title>Draft Genome Sequence of Streptomyces fradiae ATCC 19609, a Strain Highly Sensitive to Antibiotics.</title>
        <authorList>
            <person name="Bekker O.B."/>
            <person name="Klimina K.M."/>
            <person name="Vatlin A.A."/>
            <person name="Zakharevich N.V."/>
            <person name="Kasianov A.S."/>
            <person name="Danilenko V.N."/>
        </authorList>
    </citation>
    <scope>NUCLEOTIDE SEQUENCE [LARGE SCALE GENOMIC DNA]</scope>
    <source>
        <strain evidence="3 4">ATCC 19609</strain>
    </source>
</reference>
<keyword evidence="4" id="KW-1185">Reference proteome</keyword>
<keyword evidence="3" id="KW-0067">ATP-binding</keyword>
<dbReference type="InterPro" id="IPR007421">
    <property type="entry name" value="Schlafen_AlbA_2_dom"/>
</dbReference>
<dbReference type="Pfam" id="PF04326">
    <property type="entry name" value="SLFN_AlbA_2"/>
    <property type="match status" value="1"/>
</dbReference>
<dbReference type="AlphaFoldDB" id="A0A3R7IX26"/>
<evidence type="ECO:0000313" key="4">
    <source>
        <dbReference type="Proteomes" id="UP000028058"/>
    </source>
</evidence>
<evidence type="ECO:0000259" key="2">
    <source>
        <dbReference type="Pfam" id="PF04326"/>
    </source>
</evidence>
<dbReference type="OrthoDB" id="4299839at2"/>
<feature type="domain" description="Schlafen AlbA-2" evidence="2">
    <location>
        <begin position="25"/>
        <end position="159"/>
    </location>
</feature>
<proteinExistence type="predicted"/>
<feature type="region of interest" description="Disordered" evidence="1">
    <location>
        <begin position="516"/>
        <end position="541"/>
    </location>
</feature>
<dbReference type="GO" id="GO:0005524">
    <property type="term" value="F:ATP binding"/>
    <property type="evidence" value="ECO:0007669"/>
    <property type="project" value="UniProtKB-KW"/>
</dbReference>
<organism evidence="3 4">
    <name type="scientific">Streptomyces xinghaiensis</name>
    <dbReference type="NCBI Taxonomy" id="1038928"/>
    <lineage>
        <taxon>Bacteria</taxon>
        <taxon>Bacillati</taxon>
        <taxon>Actinomycetota</taxon>
        <taxon>Actinomycetes</taxon>
        <taxon>Kitasatosporales</taxon>
        <taxon>Streptomycetaceae</taxon>
        <taxon>Streptomyces</taxon>
    </lineage>
</organism>
<protein>
    <submittedName>
        <fullName evidence="3">ATP-binding protein</fullName>
    </submittedName>
</protein>
<sequence length="606" mass="64692">MPMNLTGALAALDTHQPDALLGLRESQWIDVKKQPYQLSAPAVAEEFAKDVAAFANAGGGVIVLGIATRPEHGAEILDQVLGVDPAAVNGDQIRKTLLQRITPAVRGIRIGWSGREDEPQVAFIHIPTQAPGQLFVVAAPTGKNGSPRPDTVAVPIRDGDGTHWLPRAEIQQLLAAGVRASGMPTSQALAALVREAAAETRSDGLRVGQGLAAREREIRQAHQELAAQGLGEPAGEAWEHGTTALQDFHHSQPGMPGWVLCLVAGRPPVAVAAPIWQAIMDAGRTDVGQDALAAIGFPAPPAAGRTPWLVEADAQSLDLDRGHWGAGRLVRSENDAWRWQPRPHFSLHQGRSATAWTSGQTPTLRLRVVVNLPWSGTETLEITKPRRQQLEQHLPFSALAGAMTMLSRRRGANLPAAQWKRTTSGNSSRSLAYTCTLADPDGTPALRAAAMLALPTTMEPSVVTCAEILVDDQQAWAALLPPGCTTRLTLEEAQAVLCEAWKTAAELLPEALGTPDLRWSAPPTGELRLSSERPEPNGVRPPLASCLDLTPFGDGEDRQGMAVTVTAPPRLAAGERRDLLQQALVHMARLFGYVDADLDALHQTSA</sequence>
<name>A0A3R7IX26_9ACTN</name>
<gene>
    <name evidence="3" type="ORF">SFRA_030465</name>
</gene>